<sequence>MAAVWVAARLTPRTVLVALNHLWQCGLSIDELATLGLTLGADVRSLFVATPRLPKA</sequence>
<dbReference type="Gene3D" id="3.30.230.10">
    <property type="match status" value="1"/>
</dbReference>
<proteinExistence type="predicted"/>
<dbReference type="EC" id="2.7.1.-" evidence="1"/>
<gene>
    <name evidence="1" type="primary">ipk_1</name>
    <name evidence="1" type="ORF">NCTC8258_03102</name>
</gene>
<dbReference type="GO" id="GO:0050515">
    <property type="term" value="F:4-(cytidine 5'-diphospho)-2-C-methyl-D-erythritol kinase activity"/>
    <property type="evidence" value="ECO:0007669"/>
    <property type="project" value="UniProtKB-EC"/>
</dbReference>
<keyword evidence="1" id="KW-0418">Kinase</keyword>
<accession>A0A379W967</accession>
<evidence type="ECO:0000313" key="1">
    <source>
        <dbReference type="EMBL" id="SUH15379.1"/>
    </source>
</evidence>
<protein>
    <submittedName>
        <fullName evidence="1">Isopentenyl monophosphate kinase</fullName>
        <ecNumber evidence="1">2.7.1.-</ecNumber>
        <ecNumber evidence="1">2.7.1.148</ecNumber>
    </submittedName>
</protein>
<reference evidence="1 2" key="1">
    <citation type="submission" date="2018-06" db="EMBL/GenBank/DDBJ databases">
        <authorList>
            <consortium name="Pathogen Informatics"/>
            <person name="Doyle S."/>
        </authorList>
    </citation>
    <scope>NUCLEOTIDE SEQUENCE [LARGE SCALE GENOMIC DNA]</scope>
    <source>
        <strain evidence="1 2">NCTC8258</strain>
    </source>
</reference>
<dbReference type="Proteomes" id="UP000255509">
    <property type="component" value="Unassembled WGS sequence"/>
</dbReference>
<organism evidence="1 2">
    <name type="scientific">Salmonella enterica I</name>
    <dbReference type="NCBI Taxonomy" id="59201"/>
    <lineage>
        <taxon>Bacteria</taxon>
        <taxon>Pseudomonadati</taxon>
        <taxon>Pseudomonadota</taxon>
        <taxon>Gammaproteobacteria</taxon>
        <taxon>Enterobacterales</taxon>
        <taxon>Enterobacteriaceae</taxon>
        <taxon>Salmonella</taxon>
    </lineage>
</organism>
<dbReference type="AlphaFoldDB" id="A0A379W967"/>
<keyword evidence="1" id="KW-0808">Transferase</keyword>
<dbReference type="SUPFAM" id="SSF54211">
    <property type="entry name" value="Ribosomal protein S5 domain 2-like"/>
    <property type="match status" value="1"/>
</dbReference>
<evidence type="ECO:0000313" key="2">
    <source>
        <dbReference type="Proteomes" id="UP000255509"/>
    </source>
</evidence>
<name>A0A379W967_SALET</name>
<dbReference type="InterPro" id="IPR020568">
    <property type="entry name" value="Ribosomal_Su5_D2-typ_SF"/>
</dbReference>
<dbReference type="EMBL" id="UGXS01000004">
    <property type="protein sequence ID" value="SUH15379.1"/>
    <property type="molecule type" value="Genomic_DNA"/>
</dbReference>
<dbReference type="EC" id="2.7.1.148" evidence="1"/>
<dbReference type="InterPro" id="IPR014721">
    <property type="entry name" value="Ribsml_uS5_D2-typ_fold_subgr"/>
</dbReference>